<keyword evidence="7 9" id="KW-0648">Protein biosynthesis</keyword>
<dbReference type="NCBIfam" id="TIGR03676">
    <property type="entry name" value="aRF1_eRF1"/>
    <property type="match status" value="1"/>
</dbReference>
<dbReference type="InterPro" id="IPR004403">
    <property type="entry name" value="Peptide_chain-rel_eRF1/aRF1"/>
</dbReference>
<comment type="function">
    <text evidence="1 9">Directs the termination of nascent peptide synthesis (translation) in response to the termination codons UAA, UAG and UGA.</text>
</comment>
<evidence type="ECO:0000256" key="3">
    <source>
        <dbReference type="ARBA" id="ARBA00005326"/>
    </source>
</evidence>
<comment type="subcellular location">
    <subcellularLocation>
        <location evidence="2 9">Cytoplasm</location>
    </subcellularLocation>
</comment>
<evidence type="ECO:0000256" key="8">
    <source>
        <dbReference type="ARBA" id="ARBA00031168"/>
    </source>
</evidence>
<evidence type="ECO:0000256" key="1">
    <source>
        <dbReference type="ARBA" id="ARBA00002832"/>
    </source>
</evidence>
<dbReference type="Gene3D" id="3.30.1330.30">
    <property type="match status" value="1"/>
</dbReference>
<evidence type="ECO:0000256" key="6">
    <source>
        <dbReference type="ARBA" id="ARBA00022490"/>
    </source>
</evidence>
<feature type="domain" description="eRF1/Pelota-like N-terminal" evidence="10">
    <location>
        <begin position="7"/>
        <end position="145"/>
    </location>
</feature>
<dbReference type="SUPFAM" id="SSF53137">
    <property type="entry name" value="Translational machinery components"/>
    <property type="match status" value="1"/>
</dbReference>
<name>A0A075HKF9_9ARCH</name>
<dbReference type="FunFam" id="3.30.420.60:FF:000003">
    <property type="entry name" value="Peptide chain release factor subunit 1"/>
    <property type="match status" value="1"/>
</dbReference>
<reference evidence="11" key="1">
    <citation type="journal article" date="2014" name="Genome Biol. Evol.">
        <title>Pangenome evidence for extensive interdomain horizontal transfer affecting lineage core and shell genes in uncultured planktonic thaumarchaeota and euryarchaeota.</title>
        <authorList>
            <person name="Deschamps P."/>
            <person name="Zivanovic Y."/>
            <person name="Moreira D."/>
            <person name="Rodriguez-Valera F."/>
            <person name="Lopez-Garcia P."/>
        </authorList>
    </citation>
    <scope>NUCLEOTIDE SEQUENCE</scope>
</reference>
<keyword evidence="6 9" id="KW-0963">Cytoplasm</keyword>
<dbReference type="FunFam" id="3.30.1330.30:FF:000032">
    <property type="entry name" value="Eukaryotic peptide chain release factor subunit 1"/>
    <property type="match status" value="1"/>
</dbReference>
<dbReference type="Pfam" id="PF03464">
    <property type="entry name" value="eRF1_2"/>
    <property type="match status" value="1"/>
</dbReference>
<dbReference type="InterPro" id="IPR029064">
    <property type="entry name" value="Ribosomal_eL30-like_sf"/>
</dbReference>
<dbReference type="GO" id="GO:0016149">
    <property type="term" value="F:translation release factor activity, codon specific"/>
    <property type="evidence" value="ECO:0007669"/>
    <property type="project" value="UniProtKB-UniRule"/>
</dbReference>
<dbReference type="Gene3D" id="3.30.960.10">
    <property type="entry name" value="eRF1 domain 1"/>
    <property type="match status" value="1"/>
</dbReference>
<dbReference type="GO" id="GO:0005737">
    <property type="term" value="C:cytoplasm"/>
    <property type="evidence" value="ECO:0007669"/>
    <property type="project" value="UniProtKB-SubCell"/>
</dbReference>
<evidence type="ECO:0000313" key="11">
    <source>
        <dbReference type="EMBL" id="AIF16881.1"/>
    </source>
</evidence>
<dbReference type="Pfam" id="PF03463">
    <property type="entry name" value="eRF1_1"/>
    <property type="match status" value="1"/>
</dbReference>
<dbReference type="InterPro" id="IPR042226">
    <property type="entry name" value="eFR1_2_sf"/>
</dbReference>
<evidence type="ECO:0000256" key="5">
    <source>
        <dbReference type="ARBA" id="ARBA00019723"/>
    </source>
</evidence>
<dbReference type="Pfam" id="PF03465">
    <property type="entry name" value="eRF1_3"/>
    <property type="match status" value="1"/>
</dbReference>
<evidence type="ECO:0000259" key="10">
    <source>
        <dbReference type="SMART" id="SM01194"/>
    </source>
</evidence>
<dbReference type="PANTHER" id="PTHR10113">
    <property type="entry name" value="PEPTIDE CHAIN RELEASE FACTOR SUBUNIT 1"/>
    <property type="match status" value="1"/>
</dbReference>
<evidence type="ECO:0000256" key="9">
    <source>
        <dbReference type="HAMAP-Rule" id="MF_00424"/>
    </source>
</evidence>
<sequence>MVEIKIQKQDSVKLYKIRKILKELTSIEGHGTELISVYIPKGKQLHEVITILKEEQGTADNIKSDLTRTHVVDSLSKVVQRLKLYKKTPDRGIVVFCGALPREGGGPPGSEIIKAFEIDPPKDLKTFLYRCDDHFHVDILNDMLKDDNLIGFLALDAKDAGWGLLHADKIEVLKETGSGVAGKHRQGGQSAKRFQKLREMELTYYFNRVAHITREYFIDIYPIKGLIISGPGPTKEEFVNNNYLEYRLQDMIISTIDASYSGAEGIREAFDKSAEILSNFRMVEEKQIIEKLFEKINSNSGLGIYGLDDIINHLKNNIIKTLIITDNTELYKVESKCNRCNYIQEKIVEQQKVIPTKTEFKNSPCPSCKAENIETDEQDIVDYLALLAAKTGSKIEVISGNTEHGLMLGSIGKVGAILRYNPNYSS</sequence>
<proteinExistence type="inferred from homology"/>
<dbReference type="FunFam" id="3.30.960.10:FF:000003">
    <property type="entry name" value="Peptide chain release factor subunit 1"/>
    <property type="match status" value="1"/>
</dbReference>
<comment type="similarity">
    <text evidence="3 9">Belongs to the eukaryotic release factor 1 family.</text>
</comment>
<organism evidence="11">
    <name type="scientific">uncultured marine thaumarchaeote KM3_75_C11</name>
    <dbReference type="NCBI Taxonomy" id="1456278"/>
    <lineage>
        <taxon>Archaea</taxon>
        <taxon>Nitrososphaerota</taxon>
        <taxon>environmental samples</taxon>
    </lineage>
</organism>
<dbReference type="InterPro" id="IPR005140">
    <property type="entry name" value="eRF1_Pelota-like_N"/>
</dbReference>
<evidence type="ECO:0000256" key="7">
    <source>
        <dbReference type="ARBA" id="ARBA00022917"/>
    </source>
</evidence>
<dbReference type="InterPro" id="IPR005142">
    <property type="entry name" value="eRF1_3"/>
</dbReference>
<dbReference type="InterPro" id="IPR020918">
    <property type="entry name" value="Peptide_chain-rel_aRF1"/>
</dbReference>
<dbReference type="InterPro" id="IPR005141">
    <property type="entry name" value="eRF1_2"/>
</dbReference>
<dbReference type="SUPFAM" id="SSF55481">
    <property type="entry name" value="N-terminal domain of eukaryotic peptide chain release factor subunit 1, ERF1"/>
    <property type="match status" value="1"/>
</dbReference>
<evidence type="ECO:0000256" key="2">
    <source>
        <dbReference type="ARBA" id="ARBA00004496"/>
    </source>
</evidence>
<dbReference type="EMBL" id="KF901066">
    <property type="protein sequence ID" value="AIF16881.1"/>
    <property type="molecule type" value="Genomic_DNA"/>
</dbReference>
<comment type="subunit">
    <text evidence="4 9">Heterodimer of two subunits, one of which binds GTP.</text>
</comment>
<dbReference type="HAMAP" id="MF_00424">
    <property type="entry name" value="Rel_fact_arch_1"/>
    <property type="match status" value="1"/>
</dbReference>
<evidence type="ECO:0000256" key="4">
    <source>
        <dbReference type="ARBA" id="ARBA00011520"/>
    </source>
</evidence>
<dbReference type="AlphaFoldDB" id="A0A075HKF9"/>
<gene>
    <name evidence="11" type="primary">ERF1</name>
    <name evidence="9" type="synonym">prf1</name>
</gene>
<protein>
    <recommendedName>
        <fullName evidence="5 9">Peptide chain release factor subunit 1</fullName>
    </recommendedName>
    <alternativeName>
        <fullName evidence="8 9">Translation termination factor aRF1</fullName>
    </alternativeName>
</protein>
<accession>A0A075HKF9</accession>
<dbReference type="SUPFAM" id="SSF55315">
    <property type="entry name" value="L30e-like"/>
    <property type="match status" value="1"/>
</dbReference>
<dbReference type="SMART" id="SM01194">
    <property type="entry name" value="eRF1_1"/>
    <property type="match status" value="1"/>
</dbReference>
<dbReference type="Gene3D" id="3.30.420.60">
    <property type="entry name" value="eRF1 domain 2"/>
    <property type="match status" value="1"/>
</dbReference>
<dbReference type="InterPro" id="IPR024049">
    <property type="entry name" value="eRF1_1_sf"/>
</dbReference>